<sequence length="264" mass="29584">MTSSIGNIARRSNRYWRMAATGFSFLVFGAGGLLFGFVIFPILRLLVTEREERASRAREIIRIMFRLFINFMSASGVLRYEIKGLERLQRRGMMILANHPTLMDTVFLMAFVKNADCVVKSSLWINPFTKGAVRTADYIRNDSGTDLVGEGIDTLRRGGNLIIFPEGTRTQGQINLKRGAANIAVRCLSNVTPVIIRCSPPTLSKGEKWWHVPPAIAHFSIEVKEDIVVQDFVLAAGSNTLAARHLTVYLQEYFRKESEPNGAT</sequence>
<keyword evidence="3 6" id="KW-0012">Acyltransferase</keyword>
<dbReference type="CDD" id="cd07989">
    <property type="entry name" value="LPLAT_AGPAT-like"/>
    <property type="match status" value="1"/>
</dbReference>
<dbReference type="EMBL" id="JACHHQ010000001">
    <property type="protein sequence ID" value="MBB5198220.1"/>
    <property type="molecule type" value="Genomic_DNA"/>
</dbReference>
<feature type="transmembrane region" description="Helical" evidence="4">
    <location>
        <begin position="20"/>
        <end position="43"/>
    </location>
</feature>
<evidence type="ECO:0000313" key="7">
    <source>
        <dbReference type="Proteomes" id="UP000571084"/>
    </source>
</evidence>
<dbReference type="GO" id="GO:0003841">
    <property type="term" value="F:1-acylglycerol-3-phosphate O-acyltransferase activity"/>
    <property type="evidence" value="ECO:0007669"/>
    <property type="project" value="TreeGrafter"/>
</dbReference>
<keyword evidence="4" id="KW-0472">Membrane</keyword>
<evidence type="ECO:0000256" key="4">
    <source>
        <dbReference type="SAM" id="Phobius"/>
    </source>
</evidence>
<dbReference type="AlphaFoldDB" id="A0A840RNI7"/>
<dbReference type="Proteomes" id="UP000571084">
    <property type="component" value="Unassembled WGS sequence"/>
</dbReference>
<dbReference type="RefSeq" id="WP_168052083.1">
    <property type="nucleotide sequence ID" value="NZ_JAAOZT010000002.1"/>
</dbReference>
<accession>A0A840RNI7</accession>
<dbReference type="GO" id="GO:0006654">
    <property type="term" value="P:phosphatidic acid biosynthetic process"/>
    <property type="evidence" value="ECO:0007669"/>
    <property type="project" value="TreeGrafter"/>
</dbReference>
<organism evidence="6 7">
    <name type="scientific">Glaciimonas immobilis</name>
    <dbReference type="NCBI Taxonomy" id="728004"/>
    <lineage>
        <taxon>Bacteria</taxon>
        <taxon>Pseudomonadati</taxon>
        <taxon>Pseudomonadota</taxon>
        <taxon>Betaproteobacteria</taxon>
        <taxon>Burkholderiales</taxon>
        <taxon>Oxalobacteraceae</taxon>
        <taxon>Glaciimonas</taxon>
    </lineage>
</organism>
<feature type="domain" description="Phospholipid/glycerol acyltransferase" evidence="5">
    <location>
        <begin position="93"/>
        <end position="199"/>
    </location>
</feature>
<evidence type="ECO:0000256" key="3">
    <source>
        <dbReference type="ARBA" id="ARBA00023315"/>
    </source>
</evidence>
<dbReference type="Pfam" id="PF01553">
    <property type="entry name" value="Acyltransferase"/>
    <property type="match status" value="1"/>
</dbReference>
<evidence type="ECO:0000256" key="2">
    <source>
        <dbReference type="ARBA" id="ARBA00022679"/>
    </source>
</evidence>
<keyword evidence="4" id="KW-1133">Transmembrane helix</keyword>
<gene>
    <name evidence="6" type="ORF">HNR39_000030</name>
</gene>
<reference evidence="6 7" key="1">
    <citation type="submission" date="2020-08" db="EMBL/GenBank/DDBJ databases">
        <title>Genomic Encyclopedia of Type Strains, Phase IV (KMG-IV): sequencing the most valuable type-strain genomes for metagenomic binning, comparative biology and taxonomic classification.</title>
        <authorList>
            <person name="Goeker M."/>
        </authorList>
    </citation>
    <scope>NUCLEOTIDE SEQUENCE [LARGE SCALE GENOMIC DNA]</scope>
    <source>
        <strain evidence="6 7">DSM 23240</strain>
    </source>
</reference>
<dbReference type="InterPro" id="IPR002123">
    <property type="entry name" value="Plipid/glycerol_acylTrfase"/>
</dbReference>
<proteinExistence type="predicted"/>
<dbReference type="PANTHER" id="PTHR10434:SF66">
    <property type="entry name" value="PHOSPHOLIPID_GLYCEROL ACYLTRANSFERASE DOMAIN-CONTAINING PROTEIN"/>
    <property type="match status" value="1"/>
</dbReference>
<dbReference type="SMART" id="SM00563">
    <property type="entry name" value="PlsC"/>
    <property type="match status" value="1"/>
</dbReference>
<dbReference type="SUPFAM" id="SSF69593">
    <property type="entry name" value="Glycerol-3-phosphate (1)-acyltransferase"/>
    <property type="match status" value="1"/>
</dbReference>
<dbReference type="PANTHER" id="PTHR10434">
    <property type="entry name" value="1-ACYL-SN-GLYCEROL-3-PHOSPHATE ACYLTRANSFERASE"/>
    <property type="match status" value="1"/>
</dbReference>
<keyword evidence="2 6" id="KW-0808">Transferase</keyword>
<name>A0A840RNI7_9BURK</name>
<evidence type="ECO:0000256" key="1">
    <source>
        <dbReference type="ARBA" id="ARBA00005189"/>
    </source>
</evidence>
<keyword evidence="4" id="KW-0812">Transmembrane</keyword>
<comment type="caution">
    <text evidence="6">The sequence shown here is derived from an EMBL/GenBank/DDBJ whole genome shotgun (WGS) entry which is preliminary data.</text>
</comment>
<evidence type="ECO:0000259" key="5">
    <source>
        <dbReference type="SMART" id="SM00563"/>
    </source>
</evidence>
<comment type="pathway">
    <text evidence="1">Lipid metabolism.</text>
</comment>
<protein>
    <submittedName>
        <fullName evidence="6">1-acyl-sn-glycerol-3-phosphate acyltransferase</fullName>
    </submittedName>
</protein>
<keyword evidence="7" id="KW-1185">Reference proteome</keyword>
<evidence type="ECO:0000313" key="6">
    <source>
        <dbReference type="EMBL" id="MBB5198220.1"/>
    </source>
</evidence>